<comment type="caution">
    <text evidence="1">The sequence shown here is derived from an EMBL/GenBank/DDBJ whole genome shotgun (WGS) entry which is preliminary data.</text>
</comment>
<proteinExistence type="predicted"/>
<protein>
    <submittedName>
        <fullName evidence="1">Uncharacterized protein</fullName>
    </submittedName>
</protein>
<evidence type="ECO:0000313" key="1">
    <source>
        <dbReference type="EMBL" id="KAJ4484506.1"/>
    </source>
</evidence>
<keyword evidence="2" id="KW-1185">Reference proteome</keyword>
<sequence length="53" mass="6006">MHSLTDDTSQLFLPKQFIKQFVIPTFNDIFTCIPVFSILDKGKVTAFVQGART</sequence>
<organism evidence="1 2">
    <name type="scientific">Lentinula lateritia</name>
    <dbReference type="NCBI Taxonomy" id="40482"/>
    <lineage>
        <taxon>Eukaryota</taxon>
        <taxon>Fungi</taxon>
        <taxon>Dikarya</taxon>
        <taxon>Basidiomycota</taxon>
        <taxon>Agaricomycotina</taxon>
        <taxon>Agaricomycetes</taxon>
        <taxon>Agaricomycetidae</taxon>
        <taxon>Agaricales</taxon>
        <taxon>Marasmiineae</taxon>
        <taxon>Omphalotaceae</taxon>
        <taxon>Lentinula</taxon>
    </lineage>
</organism>
<dbReference type="Proteomes" id="UP001150217">
    <property type="component" value="Unassembled WGS sequence"/>
</dbReference>
<dbReference type="EMBL" id="JANVFT010000054">
    <property type="protein sequence ID" value="KAJ4484506.1"/>
    <property type="molecule type" value="Genomic_DNA"/>
</dbReference>
<evidence type="ECO:0000313" key="2">
    <source>
        <dbReference type="Proteomes" id="UP001150217"/>
    </source>
</evidence>
<accession>A0ABQ8VAN9</accession>
<gene>
    <name evidence="1" type="ORF">C8R41DRAFT_452639</name>
</gene>
<name>A0ABQ8VAN9_9AGAR</name>
<reference evidence="1" key="1">
    <citation type="submission" date="2022-08" db="EMBL/GenBank/DDBJ databases">
        <title>A Global Phylogenomic Analysis of the Shiitake Genus Lentinula.</title>
        <authorList>
            <consortium name="DOE Joint Genome Institute"/>
            <person name="Sierra-Patev S."/>
            <person name="Min B."/>
            <person name="Naranjo-Ortiz M."/>
            <person name="Looney B."/>
            <person name="Konkel Z."/>
            <person name="Slot J.C."/>
            <person name="Sakamoto Y."/>
            <person name="Steenwyk J.L."/>
            <person name="Rokas A."/>
            <person name="Carro J."/>
            <person name="Camarero S."/>
            <person name="Ferreira P."/>
            <person name="Molpeceres G."/>
            <person name="Ruiz-Duenas F.J."/>
            <person name="Serrano A."/>
            <person name="Henrissat B."/>
            <person name="Drula E."/>
            <person name="Hughes K.W."/>
            <person name="Mata J.L."/>
            <person name="Ishikawa N.K."/>
            <person name="Vargas-Isla R."/>
            <person name="Ushijima S."/>
            <person name="Smith C.A."/>
            <person name="Ahrendt S."/>
            <person name="Andreopoulos W."/>
            <person name="He G."/>
            <person name="Labutti K."/>
            <person name="Lipzen A."/>
            <person name="Ng V."/>
            <person name="Riley R."/>
            <person name="Sandor L."/>
            <person name="Barry K."/>
            <person name="Martinez A.T."/>
            <person name="Xiao Y."/>
            <person name="Gibbons J.G."/>
            <person name="Terashima K."/>
            <person name="Grigoriev I.V."/>
            <person name="Hibbett D.S."/>
        </authorList>
    </citation>
    <scope>NUCLEOTIDE SEQUENCE</scope>
    <source>
        <strain evidence="1">RHP3577 ss4</strain>
    </source>
</reference>